<dbReference type="AlphaFoldDB" id="A0A2T4UJG1"/>
<accession>A0A2T4UJG1</accession>
<protein>
    <recommendedName>
        <fullName evidence="4">Glycosyltransferase</fullName>
    </recommendedName>
</protein>
<evidence type="ECO:0000313" key="3">
    <source>
        <dbReference type="Proteomes" id="UP000240739"/>
    </source>
</evidence>
<dbReference type="Pfam" id="PF13692">
    <property type="entry name" value="Glyco_trans_1_4"/>
    <property type="match status" value="1"/>
</dbReference>
<evidence type="ECO:0008006" key="4">
    <source>
        <dbReference type="Google" id="ProtNLM"/>
    </source>
</evidence>
<dbReference type="SUPFAM" id="SSF53756">
    <property type="entry name" value="UDP-Glycosyltransferase/glycogen phosphorylase"/>
    <property type="match status" value="1"/>
</dbReference>
<evidence type="ECO:0000256" key="1">
    <source>
        <dbReference type="SAM" id="MobiDB-lite"/>
    </source>
</evidence>
<feature type="compositionally biased region" description="Basic and acidic residues" evidence="1">
    <location>
        <begin position="8"/>
        <end position="33"/>
    </location>
</feature>
<proteinExistence type="predicted"/>
<keyword evidence="3" id="KW-1185">Reference proteome</keyword>
<dbReference type="Gene3D" id="3.40.50.2000">
    <property type="entry name" value="Glycogen Phosphorylase B"/>
    <property type="match status" value="1"/>
</dbReference>
<dbReference type="Proteomes" id="UP000240739">
    <property type="component" value="Unassembled WGS sequence"/>
</dbReference>
<comment type="caution">
    <text evidence="2">The sequence shown here is derived from an EMBL/GenBank/DDBJ whole genome shotgun (WGS) entry which is preliminary data.</text>
</comment>
<sequence>MLQGRRQPRPDEPADERAREDGADVDERAGHARRSVAERRRVRGFGSVATPCDILLVALGSTGGLAAAEDELLGGLRRAGADVWVVRSSPPRDVRTLALTDLQWARAARRAAQAGLLGHPPRHAVVFSTVTGALLWPDVPAGVRRAIRYDAPAAANRPGRHGLWQRGAERRRLQEAELLLPQSPGTLEESPVTTVPAIVLPIPVEPSAPDLDGPRDRAAVTYATNWRKKGLDRVLAAWAYARRDGETLAVVGASPAQVLDAAREGGMTGVPAGVEVHPTLAPAEYRALLRRARAYVTAPRREDYGLAQLEALADGCALVSTDAPGPYVAVELARRVDARWIVADDRTPHVLAAAVRAALDGRPADLVARTHAVLAPYRRAATDRVIAEQVLPALTAR</sequence>
<organism evidence="2 3">
    <name type="scientific">Paraconexibacter algicola</name>
    <dbReference type="NCBI Taxonomy" id="2133960"/>
    <lineage>
        <taxon>Bacteria</taxon>
        <taxon>Bacillati</taxon>
        <taxon>Actinomycetota</taxon>
        <taxon>Thermoleophilia</taxon>
        <taxon>Solirubrobacterales</taxon>
        <taxon>Paraconexibacteraceae</taxon>
        <taxon>Paraconexibacter</taxon>
    </lineage>
</organism>
<reference evidence="2 3" key="1">
    <citation type="submission" date="2018-03" db="EMBL/GenBank/DDBJ databases">
        <title>Aquarubrobacter algicola gen. nov., sp. nov., a novel actinobacterium isolated from shallow eutrophic lake during the end of cyanobacterial harmful algal blooms.</title>
        <authorList>
            <person name="Chun S.J."/>
        </authorList>
    </citation>
    <scope>NUCLEOTIDE SEQUENCE [LARGE SCALE GENOMIC DNA]</scope>
    <source>
        <strain evidence="2 3">Seoho-28</strain>
    </source>
</reference>
<evidence type="ECO:0000313" key="2">
    <source>
        <dbReference type="EMBL" id="PTL59380.1"/>
    </source>
</evidence>
<dbReference type="EMBL" id="PYYB01000001">
    <property type="protein sequence ID" value="PTL59380.1"/>
    <property type="molecule type" value="Genomic_DNA"/>
</dbReference>
<name>A0A2T4UJG1_9ACTN</name>
<gene>
    <name evidence="2" type="ORF">C7Y72_06790</name>
</gene>
<feature type="region of interest" description="Disordered" evidence="1">
    <location>
        <begin position="1"/>
        <end position="33"/>
    </location>
</feature>